<accession>A0A4C1YV98</accession>
<evidence type="ECO:0000313" key="2">
    <source>
        <dbReference type="Proteomes" id="UP000299102"/>
    </source>
</evidence>
<sequence>MRLGSADSLSFSLLLSTFFSLSLLRWNIGRYSTLLTFALACNRYKFSAFEYLEMYILAPVRRFASVDRLHINQFTILILILFSISTSSYSDSGHDLDSNFGVTVDYVLGPVFYFESPLPSKALQCTT</sequence>
<name>A0A4C1YV98_EUMVA</name>
<gene>
    <name evidence="1" type="ORF">EVAR_57157_1</name>
</gene>
<keyword evidence="2" id="KW-1185">Reference proteome</keyword>
<organism evidence="1 2">
    <name type="scientific">Eumeta variegata</name>
    <name type="common">Bagworm moth</name>
    <name type="synonym">Eumeta japonica</name>
    <dbReference type="NCBI Taxonomy" id="151549"/>
    <lineage>
        <taxon>Eukaryota</taxon>
        <taxon>Metazoa</taxon>
        <taxon>Ecdysozoa</taxon>
        <taxon>Arthropoda</taxon>
        <taxon>Hexapoda</taxon>
        <taxon>Insecta</taxon>
        <taxon>Pterygota</taxon>
        <taxon>Neoptera</taxon>
        <taxon>Endopterygota</taxon>
        <taxon>Lepidoptera</taxon>
        <taxon>Glossata</taxon>
        <taxon>Ditrysia</taxon>
        <taxon>Tineoidea</taxon>
        <taxon>Psychidae</taxon>
        <taxon>Oiketicinae</taxon>
        <taxon>Eumeta</taxon>
    </lineage>
</organism>
<dbReference type="AlphaFoldDB" id="A0A4C1YV98"/>
<reference evidence="1 2" key="1">
    <citation type="journal article" date="2019" name="Commun. Biol.">
        <title>The bagworm genome reveals a unique fibroin gene that provides high tensile strength.</title>
        <authorList>
            <person name="Kono N."/>
            <person name="Nakamura H."/>
            <person name="Ohtoshi R."/>
            <person name="Tomita M."/>
            <person name="Numata K."/>
            <person name="Arakawa K."/>
        </authorList>
    </citation>
    <scope>NUCLEOTIDE SEQUENCE [LARGE SCALE GENOMIC DNA]</scope>
</reference>
<protein>
    <submittedName>
        <fullName evidence="1">Uncharacterized protein</fullName>
    </submittedName>
</protein>
<dbReference type="Proteomes" id="UP000299102">
    <property type="component" value="Unassembled WGS sequence"/>
</dbReference>
<dbReference type="EMBL" id="BGZK01001375">
    <property type="protein sequence ID" value="GBP78589.1"/>
    <property type="molecule type" value="Genomic_DNA"/>
</dbReference>
<proteinExistence type="predicted"/>
<comment type="caution">
    <text evidence="1">The sequence shown here is derived from an EMBL/GenBank/DDBJ whole genome shotgun (WGS) entry which is preliminary data.</text>
</comment>
<evidence type="ECO:0000313" key="1">
    <source>
        <dbReference type="EMBL" id="GBP78589.1"/>
    </source>
</evidence>